<dbReference type="GO" id="GO:0019843">
    <property type="term" value="F:rRNA binding"/>
    <property type="evidence" value="ECO:0007669"/>
    <property type="project" value="UniProtKB-UniRule"/>
</dbReference>
<keyword evidence="3 6" id="KW-0694">RNA-binding</keyword>
<evidence type="ECO:0000256" key="2">
    <source>
        <dbReference type="ARBA" id="ARBA00022730"/>
    </source>
</evidence>
<dbReference type="SUPFAM" id="SSF50249">
    <property type="entry name" value="Nucleic acid-binding proteins"/>
    <property type="match status" value="1"/>
</dbReference>
<name>A0A7J3I6A2_9CREN</name>
<keyword evidence="4 6" id="KW-0689">Ribosomal protein</keyword>
<evidence type="ECO:0000256" key="3">
    <source>
        <dbReference type="ARBA" id="ARBA00022884"/>
    </source>
</evidence>
<dbReference type="GO" id="GO:0003735">
    <property type="term" value="F:structural constituent of ribosome"/>
    <property type="evidence" value="ECO:0007669"/>
    <property type="project" value="UniProtKB-UniRule"/>
</dbReference>
<evidence type="ECO:0000256" key="5">
    <source>
        <dbReference type="ARBA" id="ARBA00023274"/>
    </source>
</evidence>
<dbReference type="HAMAP" id="MF_01345_A">
    <property type="entry name" value="Ribosomal_uS17_A"/>
    <property type="match status" value="1"/>
</dbReference>
<evidence type="ECO:0000256" key="4">
    <source>
        <dbReference type="ARBA" id="ARBA00022980"/>
    </source>
</evidence>
<dbReference type="InterPro" id="IPR012340">
    <property type="entry name" value="NA-bd_OB-fold"/>
</dbReference>
<dbReference type="EMBL" id="DTAI01000053">
    <property type="protein sequence ID" value="HGN36258.1"/>
    <property type="molecule type" value="Genomic_DNA"/>
</dbReference>
<accession>A0A7J3I6A2</accession>
<gene>
    <name evidence="6" type="primary">rps17</name>
    <name evidence="7" type="ORF">ENT87_01715</name>
</gene>
<evidence type="ECO:0000256" key="6">
    <source>
        <dbReference type="HAMAP-Rule" id="MF_01345"/>
    </source>
</evidence>
<dbReference type="GO" id="GO:0022627">
    <property type="term" value="C:cytosolic small ribosomal subunit"/>
    <property type="evidence" value="ECO:0007669"/>
    <property type="project" value="UniProtKB-UniRule"/>
</dbReference>
<dbReference type="Pfam" id="PF00366">
    <property type="entry name" value="Ribosomal_S17"/>
    <property type="match status" value="1"/>
</dbReference>
<dbReference type="PANTHER" id="PTHR10744">
    <property type="entry name" value="40S RIBOSOMAL PROTEIN S11 FAMILY MEMBER"/>
    <property type="match status" value="1"/>
</dbReference>
<comment type="similarity">
    <text evidence="1 6">Belongs to the universal ribosomal protein uS17 family.</text>
</comment>
<protein>
    <recommendedName>
        <fullName evidence="6">Small ribosomal subunit protein uS17</fullName>
    </recommendedName>
</protein>
<organism evidence="7">
    <name type="scientific">Ignisphaera aggregans</name>
    <dbReference type="NCBI Taxonomy" id="334771"/>
    <lineage>
        <taxon>Archaea</taxon>
        <taxon>Thermoproteota</taxon>
        <taxon>Thermoprotei</taxon>
        <taxon>Desulfurococcales</taxon>
        <taxon>Desulfurococcaceae</taxon>
        <taxon>Ignisphaera</taxon>
    </lineage>
</organism>
<dbReference type="InterPro" id="IPR019978">
    <property type="entry name" value="Ribosomal_uS17_archaeal"/>
</dbReference>
<dbReference type="CDD" id="cd00364">
    <property type="entry name" value="Ribosomal_uS17"/>
    <property type="match status" value="1"/>
</dbReference>
<dbReference type="GO" id="GO:0006412">
    <property type="term" value="P:translation"/>
    <property type="evidence" value="ECO:0007669"/>
    <property type="project" value="UniProtKB-UniRule"/>
</dbReference>
<evidence type="ECO:0000313" key="7">
    <source>
        <dbReference type="EMBL" id="HGN36258.1"/>
    </source>
</evidence>
<dbReference type="Gene3D" id="2.40.50.1000">
    <property type="match status" value="1"/>
</dbReference>
<comment type="function">
    <text evidence="6">One of the primary rRNA binding proteins, it binds specifically to the 5'-end of 16S ribosomal RNA.</text>
</comment>
<comment type="subunit">
    <text evidence="6">Part of the 30S ribosomal subunit.</text>
</comment>
<dbReference type="AlphaFoldDB" id="A0A7J3I6A2"/>
<comment type="caution">
    <text evidence="7">The sequence shown here is derived from an EMBL/GenBank/DDBJ whole genome shotgun (WGS) entry which is preliminary data.</text>
</comment>
<keyword evidence="5 6" id="KW-0687">Ribonucleoprotein</keyword>
<dbReference type="InterPro" id="IPR000266">
    <property type="entry name" value="Ribosomal_uS17"/>
</dbReference>
<dbReference type="InterPro" id="IPR028333">
    <property type="entry name" value="Ribosomal_uS17_arc/euk"/>
</dbReference>
<dbReference type="PRINTS" id="PR00973">
    <property type="entry name" value="RIBOSOMALS17"/>
</dbReference>
<dbReference type="NCBIfam" id="TIGR03630">
    <property type="entry name" value="uS17_arch"/>
    <property type="match status" value="1"/>
</dbReference>
<keyword evidence="2 6" id="KW-0699">rRNA-binding</keyword>
<dbReference type="NCBIfam" id="NF006345">
    <property type="entry name" value="PRK08572.1"/>
    <property type="match status" value="1"/>
</dbReference>
<evidence type="ECO:0000256" key="1">
    <source>
        <dbReference type="ARBA" id="ARBA00010254"/>
    </source>
</evidence>
<sequence length="110" mass="12415">MGIVYPGLNPPEKECNDKKCPWHGNISIRGSLFVGKVVKARMHNTVVVEREHLVWIRKFKRYERKRSRIHAHNPSCVSAREGDIVLIGETRPLAKSVSFVVLGILSQKGG</sequence>
<reference evidence="7" key="1">
    <citation type="journal article" date="2020" name="mSystems">
        <title>Genome- and Community-Level Interaction Insights into Carbon Utilization and Element Cycling Functions of Hydrothermarchaeota in Hydrothermal Sediment.</title>
        <authorList>
            <person name="Zhou Z."/>
            <person name="Liu Y."/>
            <person name="Xu W."/>
            <person name="Pan J."/>
            <person name="Luo Z.H."/>
            <person name="Li M."/>
        </authorList>
    </citation>
    <scope>NUCLEOTIDE SEQUENCE [LARGE SCALE GENOMIC DNA]</scope>
    <source>
        <strain evidence="7">SpSt-618</strain>
    </source>
</reference>
<dbReference type="PANTHER" id="PTHR10744:SF9">
    <property type="entry name" value="40S RIBOSOMAL PROTEIN S11-RELATED"/>
    <property type="match status" value="1"/>
</dbReference>
<proteinExistence type="inferred from homology"/>